<dbReference type="EMBL" id="VUKA01000029">
    <property type="protein sequence ID" value="KAA2211411.1"/>
    <property type="molecule type" value="Genomic_DNA"/>
</dbReference>
<comment type="caution">
    <text evidence="4">The sequence shown here is derived from an EMBL/GenBank/DDBJ whole genome shotgun (WGS) entry which is preliminary data.</text>
</comment>
<reference evidence="4 5" key="1">
    <citation type="journal article" date="2015" name="Int. J. Syst. Evol. Microbiol.">
        <title>Roseomonas oryzae sp. nov., isolated from paddy rhizosphere soil.</title>
        <authorList>
            <person name="Ramaprasad E.V."/>
            <person name="Sasikala Ch."/>
            <person name="Ramana Ch.V."/>
        </authorList>
    </citation>
    <scope>NUCLEOTIDE SEQUENCE [LARGE SCALE GENOMIC DNA]</scope>
    <source>
        <strain evidence="4 5">KCTC 42542</strain>
    </source>
</reference>
<accession>A0A5B2TA02</accession>
<dbReference type="GO" id="GO:0003887">
    <property type="term" value="F:DNA-directed DNA polymerase activity"/>
    <property type="evidence" value="ECO:0007669"/>
    <property type="project" value="UniProtKB-EC"/>
</dbReference>
<evidence type="ECO:0000256" key="1">
    <source>
        <dbReference type="SAM" id="MobiDB-lite"/>
    </source>
</evidence>
<protein>
    <submittedName>
        <fullName evidence="4">Error-prone DNA polymerase</fullName>
        <ecNumber evidence="4">2.7.7.7</ecNumber>
    </submittedName>
</protein>
<dbReference type="Proteomes" id="UP000322110">
    <property type="component" value="Unassembled WGS sequence"/>
</dbReference>
<name>A0A5B2TA02_9PROT</name>
<dbReference type="GO" id="GO:0008408">
    <property type="term" value="F:3'-5' exonuclease activity"/>
    <property type="evidence" value="ECO:0007669"/>
    <property type="project" value="InterPro"/>
</dbReference>
<dbReference type="GO" id="GO:0006260">
    <property type="term" value="P:DNA replication"/>
    <property type="evidence" value="ECO:0007669"/>
    <property type="project" value="InterPro"/>
</dbReference>
<feature type="non-terminal residue" evidence="4">
    <location>
        <position position="1"/>
    </location>
</feature>
<dbReference type="PANTHER" id="PTHR32294">
    <property type="entry name" value="DNA POLYMERASE III SUBUNIT ALPHA"/>
    <property type="match status" value="1"/>
</dbReference>
<dbReference type="InterPro" id="IPR004805">
    <property type="entry name" value="DnaE2/DnaE/PolC"/>
</dbReference>
<sequence>GFQLLKRHHRKDLDLAGVPRDCPETYAMLRRADSLGVFQVESRAQMNMLPRLRPETFYDLVIQVAIIRPGPIQGDMVHPYLRRRWGLEQPNYPGPSPEHGQPDELRKVLERTLGVPLFQEQAMRVAMVAARFTPEEADRLRRAMATFKHTKGVSEVRDRLVGGMVRRGYDPALAERVFQQLEGFGSYGFPESHAASFAQLAYASAWLKYHHPSVFAAALLNAQPMGFYAPAQIVRDAKEHGVAVRPVDVNRSLWDCTLEPEPASQEKLALRLGLRMAAGLARQEAERIIEARRAGNGSPFAAVEEVVRRASLSRKGTEALATANAFAGMGVVRRQALWADRFRGYGQMPEKLALSPDQFEGQDQQDPNNAPMPEQLTGQKVLSE</sequence>
<dbReference type="AlphaFoldDB" id="A0A5B2TA02"/>
<feature type="domain" description="DNA polymerase III alpha subunit finger" evidence="3">
    <location>
        <begin position="3"/>
        <end position="167"/>
    </location>
</feature>
<dbReference type="InterPro" id="IPR029460">
    <property type="entry name" value="DNAPol_HHH"/>
</dbReference>
<dbReference type="InterPro" id="IPR040982">
    <property type="entry name" value="DNA_pol3_finger"/>
</dbReference>
<feature type="region of interest" description="Disordered" evidence="1">
    <location>
        <begin position="350"/>
        <end position="384"/>
    </location>
</feature>
<keyword evidence="4" id="KW-0808">Transferase</keyword>
<dbReference type="PANTHER" id="PTHR32294:SF4">
    <property type="entry name" value="ERROR-PRONE DNA POLYMERASE"/>
    <property type="match status" value="1"/>
</dbReference>
<keyword evidence="5" id="KW-1185">Reference proteome</keyword>
<dbReference type="EC" id="2.7.7.7" evidence="4"/>
<proteinExistence type="predicted"/>
<evidence type="ECO:0000313" key="5">
    <source>
        <dbReference type="Proteomes" id="UP000322110"/>
    </source>
</evidence>
<feature type="domain" description="DNA polymerase helix-hairpin-helix motif" evidence="2">
    <location>
        <begin position="241"/>
        <end position="336"/>
    </location>
</feature>
<evidence type="ECO:0000259" key="3">
    <source>
        <dbReference type="Pfam" id="PF17657"/>
    </source>
</evidence>
<dbReference type="Pfam" id="PF17657">
    <property type="entry name" value="DNA_pol3_finger"/>
    <property type="match status" value="1"/>
</dbReference>
<dbReference type="Pfam" id="PF14579">
    <property type="entry name" value="HHH_6"/>
    <property type="match status" value="1"/>
</dbReference>
<keyword evidence="4" id="KW-0548">Nucleotidyltransferase</keyword>
<dbReference type="Gene3D" id="1.10.150.870">
    <property type="match status" value="1"/>
</dbReference>
<gene>
    <name evidence="4" type="primary">dnaE2</name>
    <name evidence="4" type="ORF">F0Q34_20290</name>
</gene>
<evidence type="ECO:0000313" key="4">
    <source>
        <dbReference type="EMBL" id="KAA2211411.1"/>
    </source>
</evidence>
<evidence type="ECO:0000259" key="2">
    <source>
        <dbReference type="Pfam" id="PF14579"/>
    </source>
</evidence>
<organism evidence="4 5">
    <name type="scientific">Teichococcus oryzae</name>
    <dbReference type="NCBI Taxonomy" id="1608942"/>
    <lineage>
        <taxon>Bacteria</taxon>
        <taxon>Pseudomonadati</taxon>
        <taxon>Pseudomonadota</taxon>
        <taxon>Alphaproteobacteria</taxon>
        <taxon>Acetobacterales</taxon>
        <taxon>Roseomonadaceae</taxon>
        <taxon>Roseomonas</taxon>
    </lineage>
</organism>